<gene>
    <name evidence="2" type="ORF">ACG5V6_16895</name>
</gene>
<evidence type="ECO:0000313" key="2">
    <source>
        <dbReference type="EMBL" id="MFH0249890.1"/>
    </source>
</evidence>
<reference evidence="2 3" key="1">
    <citation type="submission" date="2024-10" db="EMBL/GenBank/DDBJ databases">
        <authorList>
            <person name="Cho J.-C."/>
        </authorList>
    </citation>
    <scope>NUCLEOTIDE SEQUENCE [LARGE SCALE GENOMIC DNA]</scope>
    <source>
        <strain evidence="2 3">KCTC29696</strain>
    </source>
</reference>
<protein>
    <submittedName>
        <fullName evidence="2">Uncharacterized protein</fullName>
    </submittedName>
</protein>
<feature type="region of interest" description="Disordered" evidence="1">
    <location>
        <begin position="104"/>
        <end position="129"/>
    </location>
</feature>
<evidence type="ECO:0000313" key="3">
    <source>
        <dbReference type="Proteomes" id="UP001607069"/>
    </source>
</evidence>
<organism evidence="2 3">
    <name type="scientific">Streptomyces chitinivorans</name>
    <dbReference type="NCBI Taxonomy" id="1257027"/>
    <lineage>
        <taxon>Bacteria</taxon>
        <taxon>Bacillati</taxon>
        <taxon>Actinomycetota</taxon>
        <taxon>Actinomycetes</taxon>
        <taxon>Kitasatosporales</taxon>
        <taxon>Streptomycetaceae</taxon>
        <taxon>Streptomyces</taxon>
    </lineage>
</organism>
<dbReference type="EMBL" id="JBIHMK010000063">
    <property type="protein sequence ID" value="MFH0249890.1"/>
    <property type="molecule type" value="Genomic_DNA"/>
</dbReference>
<accession>A0ABW7HVJ1</accession>
<comment type="caution">
    <text evidence="2">The sequence shown here is derived from an EMBL/GenBank/DDBJ whole genome shotgun (WGS) entry which is preliminary data.</text>
</comment>
<evidence type="ECO:0000256" key="1">
    <source>
        <dbReference type="SAM" id="MobiDB-lite"/>
    </source>
</evidence>
<name>A0ABW7HVJ1_9ACTN</name>
<feature type="compositionally biased region" description="Basic and acidic residues" evidence="1">
    <location>
        <begin position="111"/>
        <end position="129"/>
    </location>
</feature>
<proteinExistence type="predicted"/>
<sequence length="178" mass="19760">MAYVSATRLVDDPRFGTVGVTLYPGAGSLRVEGEGIPTVTIRRLKGARRNGRVPVGTRRRRRLAMTVGGEPAVLSPGPGRGPRRWYGACATHRGARYRLTPRRRPRGRSRLARDDRPLGHFRSDDRPSPAEWRDGVGVEAVDAAVGYALAAAFGRWKLPWWARWGERLWDLVGELLPG</sequence>
<dbReference type="Proteomes" id="UP001607069">
    <property type="component" value="Unassembled WGS sequence"/>
</dbReference>
<dbReference type="RefSeq" id="WP_279950111.1">
    <property type="nucleotide sequence ID" value="NZ_BAABEN010000019.1"/>
</dbReference>
<keyword evidence="3" id="KW-1185">Reference proteome</keyword>